<dbReference type="Proteomes" id="UP000092578">
    <property type="component" value="Unassembled WGS sequence"/>
</dbReference>
<dbReference type="AlphaFoldDB" id="A0A1B9B6X6"/>
<sequence>MDSKERIDQQILEKVKSLLESLDYGTVQITVHDSQVTQIDKLEKYRLPLQKSSRNTR</sequence>
<organism evidence="1 2">
    <name type="scientific">Pseudobacillus wudalianchiensis</name>
    <dbReference type="NCBI Taxonomy" id="1743143"/>
    <lineage>
        <taxon>Bacteria</taxon>
        <taxon>Bacillati</taxon>
        <taxon>Bacillota</taxon>
        <taxon>Bacilli</taxon>
        <taxon>Bacillales</taxon>
        <taxon>Bacillaceae</taxon>
        <taxon>Pseudobacillus</taxon>
    </lineage>
</organism>
<keyword evidence="2" id="KW-1185">Reference proteome</keyword>
<evidence type="ECO:0000313" key="1">
    <source>
        <dbReference type="EMBL" id="OCA91782.1"/>
    </source>
</evidence>
<reference evidence="2" key="1">
    <citation type="submission" date="2016-05" db="EMBL/GenBank/DDBJ databases">
        <authorList>
            <person name="Liu B."/>
            <person name="Wang J."/>
            <person name="Zhu Y."/>
            <person name="Liu G."/>
            <person name="Chen Q."/>
            <person name="Chen Z."/>
            <person name="Lan J."/>
            <person name="Che J."/>
            <person name="Ge C."/>
            <person name="Shi H."/>
            <person name="Pan Z."/>
            <person name="Liu X."/>
        </authorList>
    </citation>
    <scope>NUCLEOTIDE SEQUENCE [LARGE SCALE GENOMIC DNA]</scope>
    <source>
        <strain evidence="2">FJAT-27215</strain>
    </source>
</reference>
<dbReference type="Pfam" id="PF10055">
    <property type="entry name" value="DUF2292"/>
    <property type="match status" value="1"/>
</dbReference>
<protein>
    <submittedName>
        <fullName evidence="1">DUF2292 domain-containing protein</fullName>
    </submittedName>
</protein>
<accession>A0A1B9B6X6</accession>
<dbReference type="EMBL" id="MAYT01000005">
    <property type="protein sequence ID" value="OCA91782.1"/>
    <property type="molecule type" value="Genomic_DNA"/>
</dbReference>
<name>A0A1B9B6X6_9BACI</name>
<evidence type="ECO:0000313" key="2">
    <source>
        <dbReference type="Proteomes" id="UP000092578"/>
    </source>
</evidence>
<proteinExistence type="predicted"/>
<gene>
    <name evidence="1" type="ORF">A8F95_19630</name>
</gene>
<dbReference type="RefSeq" id="WP_065409758.1">
    <property type="nucleotide sequence ID" value="NZ_MAYT01000005.1"/>
</dbReference>
<dbReference type="InterPro" id="IPR018743">
    <property type="entry name" value="DUF2292"/>
</dbReference>
<comment type="caution">
    <text evidence="1">The sequence shown here is derived from an EMBL/GenBank/DDBJ whole genome shotgun (WGS) entry which is preliminary data.</text>
</comment>